<evidence type="ECO:0000313" key="2">
    <source>
        <dbReference type="Proteomes" id="UP000182248"/>
    </source>
</evidence>
<organism evidence="1 2">
    <name type="scientific">Sinomicrobium oceani</name>
    <dbReference type="NCBI Taxonomy" id="1150368"/>
    <lineage>
        <taxon>Bacteria</taxon>
        <taxon>Pseudomonadati</taxon>
        <taxon>Bacteroidota</taxon>
        <taxon>Flavobacteriia</taxon>
        <taxon>Flavobacteriales</taxon>
        <taxon>Flavobacteriaceae</taxon>
        <taxon>Sinomicrobium</taxon>
    </lineage>
</organism>
<dbReference type="EMBL" id="FPJE01000032">
    <property type="protein sequence ID" value="SFW74541.1"/>
    <property type="molecule type" value="Genomic_DNA"/>
</dbReference>
<keyword evidence="2" id="KW-1185">Reference proteome</keyword>
<proteinExistence type="predicted"/>
<dbReference type="AlphaFoldDB" id="A0A1K1RRT6"/>
<sequence length="105" mass="11769">MLNDLKRVIMLTTNDVAKVYDTILSIPGMNDTVKIDLRISRKNVLLLNHVIERGLVVKDDEKNDGLLSNVPEENLVELKSIAGQYLEKAGLIELKEKLNELGKGK</sequence>
<accession>A0A1K1RRT6</accession>
<gene>
    <name evidence="1" type="ORF">SAMN02927921_03909</name>
</gene>
<evidence type="ECO:0000313" key="1">
    <source>
        <dbReference type="EMBL" id="SFW74541.1"/>
    </source>
</evidence>
<reference evidence="1 2" key="1">
    <citation type="submission" date="2016-11" db="EMBL/GenBank/DDBJ databases">
        <authorList>
            <person name="Jaros S."/>
            <person name="Januszkiewicz K."/>
            <person name="Wedrychowicz H."/>
        </authorList>
    </citation>
    <scope>NUCLEOTIDE SEQUENCE [LARGE SCALE GENOMIC DNA]</scope>
    <source>
        <strain evidence="1 2">CGMCC 1.12145</strain>
    </source>
</reference>
<dbReference type="Proteomes" id="UP000182248">
    <property type="component" value="Unassembled WGS sequence"/>
</dbReference>
<name>A0A1K1RRT6_9FLAO</name>
<dbReference type="STRING" id="1150368.SAMN02927921_03909"/>
<protein>
    <submittedName>
        <fullName evidence="1">Uncharacterized protein</fullName>
    </submittedName>
</protein>